<comment type="caution">
    <text evidence="1">The sequence shown here is derived from an EMBL/GenBank/DDBJ whole genome shotgun (WGS) entry which is preliminary data.</text>
</comment>
<protein>
    <submittedName>
        <fullName evidence="1">Uncharacterized protein</fullName>
    </submittedName>
</protein>
<dbReference type="Proteomes" id="UP000277537">
    <property type="component" value="Unassembled WGS sequence"/>
</dbReference>
<organism evidence="1 2">
    <name type="scientific">Acinetobacter johnsonii</name>
    <dbReference type="NCBI Taxonomy" id="40214"/>
    <lineage>
        <taxon>Bacteria</taxon>
        <taxon>Pseudomonadati</taxon>
        <taxon>Pseudomonadota</taxon>
        <taxon>Gammaproteobacteria</taxon>
        <taxon>Moraxellales</taxon>
        <taxon>Moraxellaceae</taxon>
        <taxon>Acinetobacter</taxon>
    </lineage>
</organism>
<sequence length="108" mass="12694">MSKEYNNIEVSKYSELSSDEQTAIHEMLISYVRTDHFYNIVLLHDSEPYDLVKLVSISFENQDAAIWVHFETITAERLTMPLDFISRIELCNQEELLNTAKLGRYEFV</sequence>
<dbReference type="AlphaFoldDB" id="A0A3R9EJS9"/>
<proteinExistence type="predicted"/>
<accession>A0A3R9EJS9</accession>
<name>A0A3R9EJS9_ACIJO</name>
<evidence type="ECO:0000313" key="1">
    <source>
        <dbReference type="EMBL" id="RSE25107.1"/>
    </source>
</evidence>
<reference evidence="1 2" key="1">
    <citation type="submission" date="2018-10" db="EMBL/GenBank/DDBJ databases">
        <title>Transmission dynamics of multidrug resistant bacteria on intensive care unit surfaces.</title>
        <authorList>
            <person name="D'Souza A.W."/>
            <person name="Potter R.F."/>
            <person name="Wallace M."/>
            <person name="Shupe A."/>
            <person name="Patel S."/>
            <person name="Sun S."/>
            <person name="Gul D."/>
            <person name="Kwon J.H."/>
            <person name="Andleeb S."/>
            <person name="Burnham C.-A.D."/>
            <person name="Dantas G."/>
        </authorList>
    </citation>
    <scope>NUCLEOTIDE SEQUENCE [LARGE SCALE GENOMIC DNA]</scope>
    <source>
        <strain evidence="1 2">AJ_385</strain>
    </source>
</reference>
<dbReference type="EMBL" id="RHXE01000007">
    <property type="protein sequence ID" value="RSE25107.1"/>
    <property type="molecule type" value="Genomic_DNA"/>
</dbReference>
<evidence type="ECO:0000313" key="2">
    <source>
        <dbReference type="Proteomes" id="UP000277537"/>
    </source>
</evidence>
<dbReference type="RefSeq" id="WP_125273660.1">
    <property type="nucleotide sequence ID" value="NZ_CP068206.1"/>
</dbReference>
<gene>
    <name evidence="1" type="ORF">EGT73_05135</name>
</gene>